<dbReference type="EMBL" id="SMCO01000013">
    <property type="protein sequence ID" value="TCV84086.1"/>
    <property type="molecule type" value="Genomic_DNA"/>
</dbReference>
<evidence type="ECO:0000256" key="2">
    <source>
        <dbReference type="ARBA" id="ARBA00022679"/>
    </source>
</evidence>
<accession>A0A4R3XXR3</accession>
<protein>
    <submittedName>
        <fullName evidence="4">Aryl sulfotransferase</fullName>
    </submittedName>
</protein>
<dbReference type="InterPro" id="IPR000863">
    <property type="entry name" value="Sulfotransferase_dom"/>
</dbReference>
<dbReference type="Gene3D" id="3.40.50.300">
    <property type="entry name" value="P-loop containing nucleotide triphosphate hydrolases"/>
    <property type="match status" value="1"/>
</dbReference>
<dbReference type="InterPro" id="IPR027417">
    <property type="entry name" value="P-loop_NTPase"/>
</dbReference>
<sequence>MLGEVFHRYFTSEGIMTQNILWPAKVRELHNHHFDSTIWNDLQFREDDIVIATYAKSGTTWMQQILAQMLFNGNPELSVAEMSPWLDLRIPPKQVKLPEVEAQTHRRMIKTHLPLDALVYSPKAKYIYIARDGRDVLWSMYNHHVHANQAWYEALNDTPDRIGPPIDRPPGDIRQYWHDWMDKDGHPFWPFWENIRTWWQIRELPNILFVHFNNLKSDMPGQMRRIASFMDIPIDESRWDDIVEYCSFDWMKKNAIKSVPLGGAFWDGGAEVFINKGVNGRWADTLSADESAAYEARAIRELGTECAHWLATGEITYNKEKSVS</sequence>
<dbReference type="AlphaFoldDB" id="A0A4R3XXR3"/>
<proteinExistence type="inferred from homology"/>
<dbReference type="SUPFAM" id="SSF52540">
    <property type="entry name" value="P-loop containing nucleoside triphosphate hydrolases"/>
    <property type="match status" value="1"/>
</dbReference>
<comment type="caution">
    <text evidence="4">The sequence shown here is derived from an EMBL/GenBank/DDBJ whole genome shotgun (WGS) entry which is preliminary data.</text>
</comment>
<comment type="similarity">
    <text evidence="1">Belongs to the sulfotransferase 1 family.</text>
</comment>
<evidence type="ECO:0000313" key="4">
    <source>
        <dbReference type="EMBL" id="TCV84086.1"/>
    </source>
</evidence>
<feature type="domain" description="Sulfotransferase" evidence="3">
    <location>
        <begin position="47"/>
        <end position="293"/>
    </location>
</feature>
<keyword evidence="5" id="KW-1185">Reference proteome</keyword>
<dbReference type="PANTHER" id="PTHR11783">
    <property type="entry name" value="SULFOTRANSFERASE SULT"/>
    <property type="match status" value="1"/>
</dbReference>
<organism evidence="4 5">
    <name type="scientific">Sulfurirhabdus autotrophica</name>
    <dbReference type="NCBI Taxonomy" id="1706046"/>
    <lineage>
        <taxon>Bacteria</taxon>
        <taxon>Pseudomonadati</taxon>
        <taxon>Pseudomonadota</taxon>
        <taxon>Betaproteobacteria</taxon>
        <taxon>Nitrosomonadales</taxon>
        <taxon>Sulfuricellaceae</taxon>
        <taxon>Sulfurirhabdus</taxon>
    </lineage>
</organism>
<gene>
    <name evidence="4" type="ORF">EDC63_11321</name>
</gene>
<dbReference type="GO" id="GO:0008146">
    <property type="term" value="F:sulfotransferase activity"/>
    <property type="evidence" value="ECO:0007669"/>
    <property type="project" value="InterPro"/>
</dbReference>
<name>A0A4R3XXR3_9PROT</name>
<reference evidence="4 5" key="1">
    <citation type="submission" date="2019-03" db="EMBL/GenBank/DDBJ databases">
        <title>Genomic Encyclopedia of Type Strains, Phase IV (KMG-IV): sequencing the most valuable type-strain genomes for metagenomic binning, comparative biology and taxonomic classification.</title>
        <authorList>
            <person name="Goeker M."/>
        </authorList>
    </citation>
    <scope>NUCLEOTIDE SEQUENCE [LARGE SCALE GENOMIC DNA]</scope>
    <source>
        <strain evidence="4 5">DSM 100309</strain>
    </source>
</reference>
<evidence type="ECO:0000256" key="1">
    <source>
        <dbReference type="ARBA" id="ARBA00005771"/>
    </source>
</evidence>
<evidence type="ECO:0000313" key="5">
    <source>
        <dbReference type="Proteomes" id="UP000295367"/>
    </source>
</evidence>
<keyword evidence="2 4" id="KW-0808">Transferase</keyword>
<dbReference type="Proteomes" id="UP000295367">
    <property type="component" value="Unassembled WGS sequence"/>
</dbReference>
<evidence type="ECO:0000259" key="3">
    <source>
        <dbReference type="Pfam" id="PF00685"/>
    </source>
</evidence>
<dbReference type="Pfam" id="PF00685">
    <property type="entry name" value="Sulfotransfer_1"/>
    <property type="match status" value="1"/>
</dbReference>